<reference evidence="1 2" key="1">
    <citation type="journal article" date="2014" name="Genome Biol. Evol.">
        <title>The genome of the myxosporean Thelohanellus kitauei shows adaptations to nutrient acquisition within its fish host.</title>
        <authorList>
            <person name="Yang Y."/>
            <person name="Xiong J."/>
            <person name="Zhou Z."/>
            <person name="Huo F."/>
            <person name="Miao W."/>
            <person name="Ran C."/>
            <person name="Liu Y."/>
            <person name="Zhang J."/>
            <person name="Feng J."/>
            <person name="Wang M."/>
            <person name="Wang M."/>
            <person name="Wang L."/>
            <person name="Yao B."/>
        </authorList>
    </citation>
    <scope>NUCLEOTIDE SEQUENCE [LARGE SCALE GENOMIC DNA]</scope>
    <source>
        <strain evidence="1">Wuqing</strain>
    </source>
</reference>
<dbReference type="Proteomes" id="UP000031668">
    <property type="component" value="Unassembled WGS sequence"/>
</dbReference>
<accession>A0A0C2MV09</accession>
<protein>
    <submittedName>
        <fullName evidence="1">Uncharacterized protein</fullName>
    </submittedName>
</protein>
<dbReference type="EMBL" id="JWZT01002990">
    <property type="protein sequence ID" value="KII67990.1"/>
    <property type="molecule type" value="Genomic_DNA"/>
</dbReference>
<keyword evidence="2" id="KW-1185">Reference proteome</keyword>
<comment type="caution">
    <text evidence="1">The sequence shown here is derived from an EMBL/GenBank/DDBJ whole genome shotgun (WGS) entry which is preliminary data.</text>
</comment>
<gene>
    <name evidence="1" type="ORF">RF11_01991</name>
</gene>
<proteinExistence type="predicted"/>
<sequence>MSTASVYYVLKSFFPDNSNSYIYEVKEARCLKRVEKREIFEFFESSVKEMYASKVTIRISHIRTCLGMIDSLEMIISIITVSVAKRLVAFVSFDIEKYETLDIIYM</sequence>
<evidence type="ECO:0000313" key="1">
    <source>
        <dbReference type="EMBL" id="KII67990.1"/>
    </source>
</evidence>
<name>A0A0C2MV09_THEKT</name>
<evidence type="ECO:0000313" key="2">
    <source>
        <dbReference type="Proteomes" id="UP000031668"/>
    </source>
</evidence>
<dbReference type="AlphaFoldDB" id="A0A0C2MV09"/>
<organism evidence="1 2">
    <name type="scientific">Thelohanellus kitauei</name>
    <name type="common">Myxosporean</name>
    <dbReference type="NCBI Taxonomy" id="669202"/>
    <lineage>
        <taxon>Eukaryota</taxon>
        <taxon>Metazoa</taxon>
        <taxon>Cnidaria</taxon>
        <taxon>Myxozoa</taxon>
        <taxon>Myxosporea</taxon>
        <taxon>Bivalvulida</taxon>
        <taxon>Platysporina</taxon>
        <taxon>Myxobolidae</taxon>
        <taxon>Thelohanellus</taxon>
    </lineage>
</organism>